<comment type="caution">
    <text evidence="10">The sequence shown here is derived from an EMBL/GenBank/DDBJ whole genome shotgun (WGS) entry which is preliminary data.</text>
</comment>
<name>A0A227KKQ4_9BURK</name>
<dbReference type="Pfam" id="PF14537">
    <property type="entry name" value="Cytochrom_c3_2"/>
    <property type="match status" value="1"/>
</dbReference>
<dbReference type="GO" id="GO:0030313">
    <property type="term" value="C:cell envelope"/>
    <property type="evidence" value="ECO:0007669"/>
    <property type="project" value="UniProtKB-SubCell"/>
</dbReference>
<keyword evidence="8" id="KW-0732">Signal</keyword>
<evidence type="ECO:0000256" key="3">
    <source>
        <dbReference type="ARBA" id="ARBA00022448"/>
    </source>
</evidence>
<keyword evidence="11" id="KW-1185">Reference proteome</keyword>
<dbReference type="Gene3D" id="1.10.1130.10">
    <property type="entry name" value="Flavocytochrome C3, Chain A"/>
    <property type="match status" value="1"/>
</dbReference>
<reference evidence="11" key="1">
    <citation type="submission" date="2017-05" db="EMBL/GenBank/DDBJ databases">
        <title>Improved OligoMM genomes.</title>
        <authorList>
            <person name="Garzetti D."/>
        </authorList>
    </citation>
    <scope>NUCLEOTIDE SEQUENCE [LARGE SCALE GENOMIC DNA]</scope>
    <source>
        <strain evidence="11">YL45</strain>
    </source>
</reference>
<comment type="cofactor">
    <cofactor evidence="1">
        <name>heme c</name>
        <dbReference type="ChEBI" id="CHEBI:61717"/>
    </cofactor>
</comment>
<evidence type="ECO:0000256" key="2">
    <source>
        <dbReference type="ARBA" id="ARBA00004196"/>
    </source>
</evidence>
<dbReference type="GeneID" id="78362685"/>
<evidence type="ECO:0000256" key="1">
    <source>
        <dbReference type="ARBA" id="ARBA00001926"/>
    </source>
</evidence>
<keyword evidence="4" id="KW-0349">Heme</keyword>
<evidence type="ECO:0000313" key="11">
    <source>
        <dbReference type="Proteomes" id="UP000214610"/>
    </source>
</evidence>
<gene>
    <name evidence="10" type="ORF">ADH67_07705</name>
</gene>
<keyword evidence="7" id="KW-0408">Iron</keyword>
<dbReference type="Proteomes" id="UP000214610">
    <property type="component" value="Unassembled WGS sequence"/>
</dbReference>
<proteinExistence type="predicted"/>
<dbReference type="GO" id="GO:0046872">
    <property type="term" value="F:metal ion binding"/>
    <property type="evidence" value="ECO:0007669"/>
    <property type="project" value="UniProtKB-KW"/>
</dbReference>
<keyword evidence="6" id="KW-0249">Electron transport</keyword>
<dbReference type="InterPro" id="IPR012286">
    <property type="entry name" value="Tetrahaem_cytochrome"/>
</dbReference>
<evidence type="ECO:0000256" key="5">
    <source>
        <dbReference type="ARBA" id="ARBA00022723"/>
    </source>
</evidence>
<feature type="domain" description="Tetrahaem cytochrome" evidence="9">
    <location>
        <begin position="31"/>
        <end position="112"/>
    </location>
</feature>
<keyword evidence="5" id="KW-0479">Metal-binding</keyword>
<evidence type="ECO:0000256" key="6">
    <source>
        <dbReference type="ARBA" id="ARBA00022982"/>
    </source>
</evidence>
<dbReference type="RefSeq" id="WP_066595106.1">
    <property type="nucleotide sequence ID" value="NZ_CAJTBZ010000002.1"/>
</dbReference>
<protein>
    <recommendedName>
        <fullName evidence="9">Tetrahaem cytochrome domain-containing protein</fullName>
    </recommendedName>
</protein>
<dbReference type="SUPFAM" id="SSF48695">
    <property type="entry name" value="Multiheme cytochromes"/>
    <property type="match status" value="1"/>
</dbReference>
<evidence type="ECO:0000256" key="4">
    <source>
        <dbReference type="ARBA" id="ARBA00022617"/>
    </source>
</evidence>
<evidence type="ECO:0000256" key="7">
    <source>
        <dbReference type="ARBA" id="ARBA00023004"/>
    </source>
</evidence>
<keyword evidence="3" id="KW-0813">Transport</keyword>
<evidence type="ECO:0000256" key="8">
    <source>
        <dbReference type="SAM" id="SignalP"/>
    </source>
</evidence>
<evidence type="ECO:0000259" key="9">
    <source>
        <dbReference type="Pfam" id="PF14537"/>
    </source>
</evidence>
<sequence length="119" mass="13423">MKTKLVVLFFGALLSFSAIAQDKPQFLGDRHVARGVQCQVCHGPQISAQLKEDDQRHEPCVQCHGFYDQVAKKTTPENPEEMNPHSQHDGNLPCSTCHKGHKPSVNYCAECHYYNFKVP</sequence>
<feature type="signal peptide" evidence="8">
    <location>
        <begin position="1"/>
        <end position="20"/>
    </location>
</feature>
<evidence type="ECO:0000313" key="10">
    <source>
        <dbReference type="EMBL" id="OXE47662.1"/>
    </source>
</evidence>
<dbReference type="InterPro" id="IPR036280">
    <property type="entry name" value="Multihaem_cyt_sf"/>
</dbReference>
<accession>A0A227KKQ4</accession>
<feature type="chain" id="PRO_5011287006" description="Tetrahaem cytochrome domain-containing protein" evidence="8">
    <location>
        <begin position="21"/>
        <end position="119"/>
    </location>
</feature>
<dbReference type="EMBL" id="NHMP01000004">
    <property type="protein sequence ID" value="OXE47662.1"/>
    <property type="molecule type" value="Genomic_DNA"/>
</dbReference>
<comment type="subcellular location">
    <subcellularLocation>
        <location evidence="2">Cell envelope</location>
    </subcellularLocation>
</comment>
<dbReference type="AlphaFoldDB" id="A0A227KKQ4"/>
<organism evidence="10 11">
    <name type="scientific">Turicimonas muris</name>
    <dbReference type="NCBI Taxonomy" id="1796652"/>
    <lineage>
        <taxon>Bacteria</taxon>
        <taxon>Pseudomonadati</taxon>
        <taxon>Pseudomonadota</taxon>
        <taxon>Betaproteobacteria</taxon>
        <taxon>Burkholderiales</taxon>
        <taxon>Sutterellaceae</taxon>
        <taxon>Turicimonas</taxon>
    </lineage>
</organism>